<reference evidence="5" key="1">
    <citation type="submission" date="2022-08" db="EMBL/GenBank/DDBJ databases">
        <authorList>
            <person name="Deng Y."/>
            <person name="Han X.-F."/>
            <person name="Zhang Y.-Q."/>
        </authorList>
    </citation>
    <scope>NUCLEOTIDE SEQUENCE</scope>
    <source>
        <strain evidence="5">CPCC 203386</strain>
    </source>
</reference>
<evidence type="ECO:0000256" key="1">
    <source>
        <dbReference type="ARBA" id="ARBA00022630"/>
    </source>
</evidence>
<comment type="caution">
    <text evidence="5">The sequence shown here is derived from an EMBL/GenBank/DDBJ whole genome shotgun (WGS) entry which is preliminary data.</text>
</comment>
<dbReference type="EMBL" id="JANLCJ010000015">
    <property type="protein sequence ID" value="MCS5736304.1"/>
    <property type="molecule type" value="Genomic_DNA"/>
</dbReference>
<sequence>MTHMTRRLLAVGLSGPHLVALTGQPGWAAELDGLGLAFIALGVDRVTEPADGAPLGSTVDSSVAATVFATDAPNTAVVVVAAPHRDHPYNLGRRVASLDHLSSGRTGLLLGERDRYAPAADAGRESWSGARLSQGAPLEPATTRDAALALQKLWQSWPADTIVGDRTTGIYAEAERIVHIDHDGVFSIAGPLNVPSTPQGAPVIGWVADRAEQLEAAAGAAELLVVPASLLSSALTVSPAVPVFALVPVDTDATAHEVAAAIGALDPRANVLLVPDARLTASGIALLVRDLGVLLPELAAPHGDAAPATSTLRDRLGLGSPAPLLAGARSAFPAPSAEVAR</sequence>
<evidence type="ECO:0000256" key="2">
    <source>
        <dbReference type="ARBA" id="ARBA00022643"/>
    </source>
</evidence>
<keyword evidence="2" id="KW-0288">FMN</keyword>
<accession>A0ABT2H8N6</accession>
<dbReference type="SUPFAM" id="SSF51679">
    <property type="entry name" value="Bacterial luciferase-like"/>
    <property type="match status" value="1"/>
</dbReference>
<proteinExistence type="predicted"/>
<dbReference type="RefSeq" id="WP_259542188.1">
    <property type="nucleotide sequence ID" value="NZ_JANLCJ010000015.1"/>
</dbReference>
<dbReference type="Proteomes" id="UP001165586">
    <property type="component" value="Unassembled WGS sequence"/>
</dbReference>
<protein>
    <submittedName>
        <fullName evidence="5">LLM class flavin-dependent oxidoreductase</fullName>
    </submittedName>
</protein>
<keyword evidence="1" id="KW-0285">Flavoprotein</keyword>
<gene>
    <name evidence="5" type="ORF">N1032_21435</name>
</gene>
<organism evidence="5 6">
    <name type="scientific">Herbiconiux daphne</name>
    <dbReference type="NCBI Taxonomy" id="2970914"/>
    <lineage>
        <taxon>Bacteria</taxon>
        <taxon>Bacillati</taxon>
        <taxon>Actinomycetota</taxon>
        <taxon>Actinomycetes</taxon>
        <taxon>Micrococcales</taxon>
        <taxon>Microbacteriaceae</taxon>
        <taxon>Herbiconiux</taxon>
    </lineage>
</organism>
<keyword evidence="6" id="KW-1185">Reference proteome</keyword>
<dbReference type="Gene3D" id="3.20.20.30">
    <property type="entry name" value="Luciferase-like domain"/>
    <property type="match status" value="1"/>
</dbReference>
<keyword evidence="4" id="KW-0503">Monooxygenase</keyword>
<dbReference type="InterPro" id="IPR051260">
    <property type="entry name" value="Diverse_substr_monoxygenases"/>
</dbReference>
<dbReference type="PANTHER" id="PTHR30011">
    <property type="entry name" value="ALKANESULFONATE MONOOXYGENASE-RELATED"/>
    <property type="match status" value="1"/>
</dbReference>
<evidence type="ECO:0000256" key="4">
    <source>
        <dbReference type="ARBA" id="ARBA00023033"/>
    </source>
</evidence>
<evidence type="ECO:0000256" key="3">
    <source>
        <dbReference type="ARBA" id="ARBA00023002"/>
    </source>
</evidence>
<dbReference type="PANTHER" id="PTHR30011:SF16">
    <property type="entry name" value="C2H2 FINGER DOMAIN TRANSCRIPTION FACTOR (EUROFUNG)-RELATED"/>
    <property type="match status" value="1"/>
</dbReference>
<keyword evidence="3" id="KW-0560">Oxidoreductase</keyword>
<evidence type="ECO:0000313" key="6">
    <source>
        <dbReference type="Proteomes" id="UP001165586"/>
    </source>
</evidence>
<dbReference type="InterPro" id="IPR036661">
    <property type="entry name" value="Luciferase-like_sf"/>
</dbReference>
<evidence type="ECO:0000313" key="5">
    <source>
        <dbReference type="EMBL" id="MCS5736304.1"/>
    </source>
</evidence>
<name>A0ABT2H8N6_9MICO</name>